<accession>B7KJ12</accession>
<dbReference type="InterPro" id="IPR043129">
    <property type="entry name" value="ATPase_NBD"/>
</dbReference>
<dbReference type="RefSeq" id="WP_015954452.1">
    <property type="nucleotide sequence ID" value="NC_011729.1"/>
</dbReference>
<dbReference type="EMBL" id="CP001291">
    <property type="protein sequence ID" value="ACK70848.1"/>
    <property type="molecule type" value="Genomic_DNA"/>
</dbReference>
<keyword evidence="5" id="KW-1185">Reference proteome</keyword>
<dbReference type="Gene3D" id="3.30.420.40">
    <property type="match status" value="1"/>
</dbReference>
<dbReference type="STRING" id="65393.PCC7424_2427"/>
<dbReference type="eggNOG" id="COG0443">
    <property type="taxonomic scope" value="Bacteria"/>
</dbReference>
<keyword evidence="3" id="KW-0143">Chaperone</keyword>
<dbReference type="SUPFAM" id="SSF53067">
    <property type="entry name" value="Actin-like ATPase domain"/>
    <property type="match status" value="1"/>
</dbReference>
<dbReference type="Pfam" id="PF00012">
    <property type="entry name" value="HSP70"/>
    <property type="match status" value="1"/>
</dbReference>
<dbReference type="GO" id="GO:0005524">
    <property type="term" value="F:ATP binding"/>
    <property type="evidence" value="ECO:0007669"/>
    <property type="project" value="UniProtKB-KW"/>
</dbReference>
<dbReference type="AlphaFoldDB" id="B7KJ12"/>
<evidence type="ECO:0000256" key="3">
    <source>
        <dbReference type="ARBA" id="ARBA00023186"/>
    </source>
</evidence>
<gene>
    <name evidence="4" type="ordered locus">PCC7424_2427</name>
</gene>
<organism evidence="4 5">
    <name type="scientific">Gloeothece citriformis (strain PCC 7424)</name>
    <name type="common">Cyanothece sp. (strain PCC 7424)</name>
    <dbReference type="NCBI Taxonomy" id="65393"/>
    <lineage>
        <taxon>Bacteria</taxon>
        <taxon>Bacillati</taxon>
        <taxon>Cyanobacteriota</taxon>
        <taxon>Cyanophyceae</taxon>
        <taxon>Oscillatoriophycideae</taxon>
        <taxon>Chroococcales</taxon>
        <taxon>Aphanothecaceae</taxon>
        <taxon>Gloeothece</taxon>
        <taxon>Gloeothece citriformis</taxon>
    </lineage>
</organism>
<reference evidence="5" key="1">
    <citation type="journal article" date="2011" name="MBio">
        <title>Novel metabolic attributes of the genus Cyanothece, comprising a group of unicellular nitrogen-fixing Cyanobacteria.</title>
        <authorList>
            <person name="Bandyopadhyay A."/>
            <person name="Elvitigala T."/>
            <person name="Welsh E."/>
            <person name="Stockel J."/>
            <person name="Liberton M."/>
            <person name="Min H."/>
            <person name="Sherman L.A."/>
            <person name="Pakrasi H.B."/>
        </authorList>
    </citation>
    <scope>NUCLEOTIDE SEQUENCE [LARGE SCALE GENOMIC DNA]</scope>
    <source>
        <strain evidence="5">PCC 7424</strain>
    </source>
</reference>
<evidence type="ECO:0008006" key="6">
    <source>
        <dbReference type="Google" id="ProtNLM"/>
    </source>
</evidence>
<protein>
    <recommendedName>
        <fullName evidence="6">Heat shock protein 70</fullName>
    </recommendedName>
</protein>
<name>B7KJ12_GLOC7</name>
<dbReference type="HOGENOM" id="CLU_1783670_0_0_3"/>
<evidence type="ECO:0000313" key="5">
    <source>
        <dbReference type="Proteomes" id="UP000002384"/>
    </source>
</evidence>
<proteinExistence type="predicted"/>
<dbReference type="KEGG" id="cyc:PCC7424_2427"/>
<evidence type="ECO:0000313" key="4">
    <source>
        <dbReference type="EMBL" id="ACK70848.1"/>
    </source>
</evidence>
<dbReference type="InterPro" id="IPR013126">
    <property type="entry name" value="Hsp_70_fam"/>
</dbReference>
<evidence type="ECO:0000256" key="2">
    <source>
        <dbReference type="ARBA" id="ARBA00022840"/>
    </source>
</evidence>
<dbReference type="Proteomes" id="UP000002384">
    <property type="component" value="Chromosome"/>
</dbReference>
<keyword evidence="2" id="KW-0067">ATP-binding</keyword>
<evidence type="ECO:0000256" key="1">
    <source>
        <dbReference type="ARBA" id="ARBA00022741"/>
    </source>
</evidence>
<keyword evidence="1" id="KW-0547">Nucleotide-binding</keyword>
<sequence>MGVDFGTCYSSAALLIDSTPRPIKEPLKQGYSFPSSIYLTEEGEILVGQAAENKRQKNPQRYRNEFKRKIEAELKRKDMEEKERQLSLSNAKIRCYSCGRINAVMGDETAFSCRHCGTNINVAARNKELIFDEPTSFLKKILDLL</sequence>
<dbReference type="GO" id="GO:0140662">
    <property type="term" value="F:ATP-dependent protein folding chaperone"/>
    <property type="evidence" value="ECO:0007669"/>
    <property type="project" value="InterPro"/>
</dbReference>